<dbReference type="OrthoDB" id="9774290at2"/>
<dbReference type="NCBIfam" id="TIGR00045">
    <property type="entry name" value="glycerate kinase"/>
    <property type="match status" value="1"/>
</dbReference>
<keyword evidence="6" id="KW-1185">Reference proteome</keyword>
<evidence type="ECO:0000256" key="4">
    <source>
        <dbReference type="PIRNR" id="PIRNR006078"/>
    </source>
</evidence>
<keyword evidence="2 4" id="KW-0808">Transferase</keyword>
<dbReference type="SUPFAM" id="SSF110738">
    <property type="entry name" value="Glycerate kinase I"/>
    <property type="match status" value="1"/>
</dbReference>
<evidence type="ECO:0000313" key="6">
    <source>
        <dbReference type="Proteomes" id="UP000188324"/>
    </source>
</evidence>
<comment type="similarity">
    <text evidence="1 4">Belongs to the glycerate kinase type-1 family.</text>
</comment>
<dbReference type="GO" id="GO:0031388">
    <property type="term" value="P:organic acid phosphorylation"/>
    <property type="evidence" value="ECO:0007669"/>
    <property type="project" value="UniProtKB-UniRule"/>
</dbReference>
<sequence length="368" mass="37034">MNVVVAPDSFKGSARADDVARAMSDGWLAARPHDHVLLRPMADGGEGTLEVFASAVPGARWVPVTVAGPVGEPVDARWLWLPPAEDAPGGTGVVELASTCGLELLGERRAPWDARTTGLGQAIRAALDHGVSRLAVSIGSSASTDGGVGCLTALGYAFLDGDGRQIAPGARGLADVDRVDRSGAVALPPGGATVLSDVTNPLTGPRGAAAVFGPQKGLAPGDVAVADEGLRRLARVMGGDPSAAGAGAAGGTGFALMDWGAELRPGAVEVARLIGLAEAVSRADVVITGEGSFDDQSRGGKAPGLVLAEARRSGAAVGLIAGRIAPGTDLTGIAQHLTLDALAGDVEAAQRDALRWIAEAAQRLGRMW</sequence>
<dbReference type="Pfam" id="PF02595">
    <property type="entry name" value="Gly_kinase"/>
    <property type="match status" value="1"/>
</dbReference>
<evidence type="ECO:0000256" key="2">
    <source>
        <dbReference type="ARBA" id="ARBA00022679"/>
    </source>
</evidence>
<organism evidence="5 6">
    <name type="scientific">Tessaracoccus flavus</name>
    <dbReference type="NCBI Taxonomy" id="1610493"/>
    <lineage>
        <taxon>Bacteria</taxon>
        <taxon>Bacillati</taxon>
        <taxon>Actinomycetota</taxon>
        <taxon>Actinomycetes</taxon>
        <taxon>Propionibacteriales</taxon>
        <taxon>Propionibacteriaceae</taxon>
        <taxon>Tessaracoccus</taxon>
    </lineage>
</organism>
<dbReference type="AlphaFoldDB" id="A0A1Q2CJ76"/>
<name>A0A1Q2CJ76_9ACTN</name>
<dbReference type="PANTHER" id="PTHR21599:SF0">
    <property type="entry name" value="GLYCERATE KINASE"/>
    <property type="match status" value="1"/>
</dbReference>
<dbReference type="GO" id="GO:0008887">
    <property type="term" value="F:glycerate kinase activity"/>
    <property type="evidence" value="ECO:0007669"/>
    <property type="project" value="UniProtKB-UniRule"/>
</dbReference>
<keyword evidence="3 4" id="KW-0418">Kinase</keyword>
<evidence type="ECO:0000256" key="1">
    <source>
        <dbReference type="ARBA" id="ARBA00006284"/>
    </source>
</evidence>
<gene>
    <name evidence="5" type="ORF">RPIT_12560</name>
</gene>
<dbReference type="Proteomes" id="UP000188324">
    <property type="component" value="Chromosome"/>
</dbReference>
<dbReference type="InterPro" id="IPR018193">
    <property type="entry name" value="Glyc_kinase_flavodox-like_fold"/>
</dbReference>
<dbReference type="InterPro" id="IPR036129">
    <property type="entry name" value="Glycerate_kinase_sf"/>
</dbReference>
<dbReference type="KEGG" id="tfl:RPIT_12560"/>
<dbReference type="STRING" id="1610493.RPIT_12560"/>
<dbReference type="EMBL" id="CP019605">
    <property type="protein sequence ID" value="AQP46154.1"/>
    <property type="molecule type" value="Genomic_DNA"/>
</dbReference>
<reference evidence="5 6" key="1">
    <citation type="journal article" date="2016" name="Int. J. Syst. Evol. Microbiol.">
        <title>Tessaracoccus flavus sp. nov., isolated from the drainage system of a lindane-producing factory.</title>
        <authorList>
            <person name="Kumari R."/>
            <person name="Singh P."/>
            <person name="Schumann P."/>
            <person name="Lal R."/>
        </authorList>
    </citation>
    <scope>NUCLEOTIDE SEQUENCE [LARGE SCALE GENOMIC DNA]</scope>
    <source>
        <strain evidence="5 6">RP1T</strain>
    </source>
</reference>
<protein>
    <submittedName>
        <fullName evidence="5">Glycerate kinase</fullName>
    </submittedName>
</protein>
<accession>A0A1Q2CJ76</accession>
<dbReference type="InterPro" id="IPR004381">
    <property type="entry name" value="Glycerate_kinase"/>
</dbReference>
<evidence type="ECO:0000313" key="5">
    <source>
        <dbReference type="EMBL" id="AQP46154.1"/>
    </source>
</evidence>
<dbReference type="Gene3D" id="3.90.1510.10">
    <property type="entry name" value="Glycerate kinase, domain 2"/>
    <property type="match status" value="1"/>
</dbReference>
<dbReference type="InterPro" id="IPR018197">
    <property type="entry name" value="Glycerate_kinase_RE-like"/>
</dbReference>
<evidence type="ECO:0000256" key="3">
    <source>
        <dbReference type="ARBA" id="ARBA00022777"/>
    </source>
</evidence>
<dbReference type="PANTHER" id="PTHR21599">
    <property type="entry name" value="GLYCERATE KINASE"/>
    <property type="match status" value="1"/>
</dbReference>
<dbReference type="PIRSF" id="PIRSF006078">
    <property type="entry name" value="GlxK"/>
    <property type="match status" value="1"/>
</dbReference>
<dbReference type="Gene3D" id="3.40.50.10350">
    <property type="entry name" value="Glycerate kinase, domain 1"/>
    <property type="match status" value="1"/>
</dbReference>
<proteinExistence type="inferred from homology"/>